<protein>
    <recommendedName>
        <fullName evidence="3">SnoaL-like domain-containing protein</fullName>
    </recommendedName>
</protein>
<dbReference type="Proteomes" id="UP000001225">
    <property type="component" value="Chromosome"/>
</dbReference>
<name>A9IFP7_BORPD</name>
<evidence type="ECO:0008006" key="3">
    <source>
        <dbReference type="Google" id="ProtNLM"/>
    </source>
</evidence>
<proteinExistence type="predicted"/>
<dbReference type="STRING" id="94624.Bpet4724"/>
<organism evidence="1 2">
    <name type="scientific">Bordetella petrii (strain ATCC BAA-461 / DSM 12804 / CCUG 43448 / CIP 107267 / Se-1111R)</name>
    <dbReference type="NCBI Taxonomy" id="340100"/>
    <lineage>
        <taxon>Bacteria</taxon>
        <taxon>Pseudomonadati</taxon>
        <taxon>Pseudomonadota</taxon>
        <taxon>Betaproteobacteria</taxon>
        <taxon>Burkholderiales</taxon>
        <taxon>Alcaligenaceae</taxon>
        <taxon>Bordetella</taxon>
    </lineage>
</organism>
<reference evidence="1 2" key="1">
    <citation type="journal article" date="2008" name="BMC Genomics">
        <title>The missing link: Bordetella petrii is endowed with both the metabolic versatility of environmental bacteria and virulence traits of pathogenic Bordetellae.</title>
        <authorList>
            <person name="Gross R."/>
            <person name="Guzman C.A."/>
            <person name="Sebaihia M."/>
            <person name="Martins Dos Santos V.A."/>
            <person name="Pieper D.H."/>
            <person name="Koebnik R."/>
            <person name="Lechner M."/>
            <person name="Bartels D."/>
            <person name="Buhrmester J."/>
            <person name="Choudhuri J.V."/>
            <person name="Ebensen T."/>
            <person name="Gaigalat L."/>
            <person name="Herrmann S."/>
            <person name="Khachane A.N."/>
            <person name="Larisch C."/>
            <person name="Link S."/>
            <person name="Linke B."/>
            <person name="Meyer F."/>
            <person name="Mormann S."/>
            <person name="Nakunst D."/>
            <person name="Rueckert C."/>
            <person name="Schneiker-Bekel S."/>
            <person name="Schulze K."/>
            <person name="Vorhoelter F.J."/>
            <person name="Yevsa T."/>
            <person name="Engle J.T."/>
            <person name="Goldman W.E."/>
            <person name="Puehler A."/>
            <person name="Goebel U.B."/>
            <person name="Goesmann A."/>
            <person name="Bloecker H."/>
            <person name="Kaiser O."/>
            <person name="Martinez-Arias R."/>
        </authorList>
    </citation>
    <scope>NUCLEOTIDE SEQUENCE [LARGE SCALE GENOMIC DNA]</scope>
    <source>
        <strain evidence="2">ATCC BAA-461 / DSM 12804 / CCUG 43448 / CIP 107267 / Se-1111R</strain>
    </source>
</reference>
<dbReference type="KEGG" id="bpt:Bpet4724"/>
<dbReference type="AlphaFoldDB" id="A9IFP7"/>
<dbReference type="InterPro" id="IPR032710">
    <property type="entry name" value="NTF2-like_dom_sf"/>
</dbReference>
<dbReference type="SUPFAM" id="SSF54427">
    <property type="entry name" value="NTF2-like"/>
    <property type="match status" value="1"/>
</dbReference>
<evidence type="ECO:0000313" key="1">
    <source>
        <dbReference type="EMBL" id="CAP45076.1"/>
    </source>
</evidence>
<dbReference type="EMBL" id="AM902716">
    <property type="protein sequence ID" value="CAP45076.1"/>
    <property type="molecule type" value="Genomic_DNA"/>
</dbReference>
<keyword evidence="2" id="KW-1185">Reference proteome</keyword>
<dbReference type="eggNOG" id="ENOG5032SUR">
    <property type="taxonomic scope" value="Bacteria"/>
</dbReference>
<gene>
    <name evidence="1" type="ordered locus">Bpet4724</name>
</gene>
<accession>A9IFP7</accession>
<evidence type="ECO:0000313" key="2">
    <source>
        <dbReference type="Proteomes" id="UP000001225"/>
    </source>
</evidence>
<sequence>MPTATVTPASTASLMRDYLRAKDENRPLYMARAFAADAVLKMTLRTQAIAFPPEARGREAITDALVRTFGQTYENVFTFYLAHPGADAVLPDYTCDWFVGMTEKATGQVRVGCGSYDWEFQPSPHLARRLTITIETMLSLPPDTAPAVFAWLTALPYPWTDAQRLVNSAPPIEALAPVMHWVRRADRDAYPVDGTA</sequence>